<evidence type="ECO:0000256" key="17">
    <source>
        <dbReference type="ARBA" id="ARBA00030568"/>
    </source>
</evidence>
<keyword evidence="6" id="KW-0158">Chromosome</keyword>
<comment type="caution">
    <text evidence="19">The sequence shown here is derived from an EMBL/GenBank/DDBJ whole genome shotgun (WGS) entry which is preliminary data.</text>
</comment>
<keyword evidence="14" id="KW-0539">Nucleus</keyword>
<dbReference type="Pfam" id="PF08654">
    <property type="entry name" value="DASH_Dad2"/>
    <property type="match status" value="1"/>
</dbReference>
<evidence type="ECO:0000256" key="9">
    <source>
        <dbReference type="ARBA" id="ARBA00022701"/>
    </source>
</evidence>
<evidence type="ECO:0000256" key="7">
    <source>
        <dbReference type="ARBA" id="ARBA00022490"/>
    </source>
</evidence>
<evidence type="ECO:0000256" key="10">
    <source>
        <dbReference type="ARBA" id="ARBA00022776"/>
    </source>
</evidence>
<keyword evidence="15" id="KW-0131">Cell cycle</keyword>
<evidence type="ECO:0000256" key="16">
    <source>
        <dbReference type="ARBA" id="ARBA00023328"/>
    </source>
</evidence>
<feature type="region of interest" description="Disordered" evidence="18">
    <location>
        <begin position="80"/>
        <end position="124"/>
    </location>
</feature>
<evidence type="ECO:0000256" key="1">
    <source>
        <dbReference type="ARBA" id="ARBA00004123"/>
    </source>
</evidence>
<name>A0A1E3I0F4_9TREE</name>
<reference evidence="19 20" key="1">
    <citation type="submission" date="2016-06" db="EMBL/GenBank/DDBJ databases">
        <title>Evolution of pathogenesis and genome organization in the Tremellales.</title>
        <authorList>
            <person name="Cuomo C."/>
            <person name="Litvintseva A."/>
            <person name="Heitman J."/>
            <person name="Chen Y."/>
            <person name="Sun S."/>
            <person name="Springer D."/>
            <person name="Dromer F."/>
            <person name="Young S."/>
            <person name="Zeng Q."/>
            <person name="Chapman S."/>
            <person name="Gujja S."/>
            <person name="Saif S."/>
            <person name="Birren B."/>
        </authorList>
    </citation>
    <scope>NUCLEOTIDE SEQUENCE [LARGE SCALE GENOMIC DNA]</scope>
    <source>
        <strain evidence="19 20">CBS 6039</strain>
    </source>
</reference>
<keyword evidence="12" id="KW-0995">Kinetochore</keyword>
<organism evidence="19 20">
    <name type="scientific">Cryptococcus amylolentus CBS 6039</name>
    <dbReference type="NCBI Taxonomy" id="1295533"/>
    <lineage>
        <taxon>Eukaryota</taxon>
        <taxon>Fungi</taxon>
        <taxon>Dikarya</taxon>
        <taxon>Basidiomycota</taxon>
        <taxon>Agaricomycotina</taxon>
        <taxon>Tremellomycetes</taxon>
        <taxon>Tremellales</taxon>
        <taxon>Cryptococcaceae</taxon>
        <taxon>Cryptococcus</taxon>
    </lineage>
</organism>
<keyword evidence="8" id="KW-0132">Cell division</keyword>
<evidence type="ECO:0000256" key="2">
    <source>
        <dbReference type="ARBA" id="ARBA00004186"/>
    </source>
</evidence>
<dbReference type="GO" id="GO:1990023">
    <property type="term" value="C:mitotic spindle midzone"/>
    <property type="evidence" value="ECO:0007669"/>
    <property type="project" value="TreeGrafter"/>
</dbReference>
<keyword evidence="10" id="KW-0498">Mitosis</keyword>
<evidence type="ECO:0000256" key="6">
    <source>
        <dbReference type="ARBA" id="ARBA00022454"/>
    </source>
</evidence>
<evidence type="ECO:0000256" key="4">
    <source>
        <dbReference type="ARBA" id="ARBA00005501"/>
    </source>
</evidence>
<comment type="similarity">
    <text evidence="4">Belongs to the DASH complex DAD2 family.</text>
</comment>
<dbReference type="OrthoDB" id="3230169at2759"/>
<keyword evidence="7" id="KW-0963">Cytoplasm</keyword>
<proteinExistence type="inferred from homology"/>
<keyword evidence="13" id="KW-0206">Cytoskeleton</keyword>
<protein>
    <recommendedName>
        <fullName evidence="5">DASH complex subunit DAD2</fullName>
    </recommendedName>
    <alternativeName>
        <fullName evidence="17">Outer kinetochore protein DAD2</fullName>
    </alternativeName>
</protein>
<comment type="subcellular location">
    <subcellularLocation>
        <location evidence="3">Chromosome</location>
        <location evidence="3">Centromere</location>
        <location evidence="3">Kinetochore</location>
    </subcellularLocation>
    <subcellularLocation>
        <location evidence="2">Cytoplasm</location>
        <location evidence="2">Cytoskeleton</location>
        <location evidence="2">Spindle</location>
    </subcellularLocation>
    <subcellularLocation>
        <location evidence="1">Nucleus</location>
    </subcellularLocation>
</comment>
<evidence type="ECO:0000256" key="12">
    <source>
        <dbReference type="ARBA" id="ARBA00022838"/>
    </source>
</evidence>
<dbReference type="GO" id="GO:0044732">
    <property type="term" value="C:mitotic spindle pole body"/>
    <property type="evidence" value="ECO:0007669"/>
    <property type="project" value="TreeGrafter"/>
</dbReference>
<dbReference type="EMBL" id="AWGJ01000003">
    <property type="protein sequence ID" value="ODN82037.1"/>
    <property type="molecule type" value="Genomic_DNA"/>
</dbReference>
<dbReference type="GO" id="GO:0000278">
    <property type="term" value="P:mitotic cell cycle"/>
    <property type="evidence" value="ECO:0007669"/>
    <property type="project" value="InterPro"/>
</dbReference>
<feature type="compositionally biased region" description="Polar residues" evidence="18">
    <location>
        <begin position="107"/>
        <end position="116"/>
    </location>
</feature>
<dbReference type="GO" id="GO:0042729">
    <property type="term" value="C:DASH complex"/>
    <property type="evidence" value="ECO:0007669"/>
    <property type="project" value="InterPro"/>
</dbReference>
<evidence type="ECO:0000256" key="3">
    <source>
        <dbReference type="ARBA" id="ARBA00004629"/>
    </source>
</evidence>
<dbReference type="GO" id="GO:0051301">
    <property type="term" value="P:cell division"/>
    <property type="evidence" value="ECO:0007669"/>
    <property type="project" value="UniProtKB-KW"/>
</dbReference>
<gene>
    <name evidence="19" type="ORF">L202_02359</name>
</gene>
<dbReference type="PANTHER" id="PTHR28036">
    <property type="entry name" value="DASH COMPLEX SUBUNIT DAD2"/>
    <property type="match status" value="1"/>
</dbReference>
<dbReference type="GO" id="GO:0008608">
    <property type="term" value="P:attachment of spindle microtubules to kinetochore"/>
    <property type="evidence" value="ECO:0007669"/>
    <property type="project" value="TreeGrafter"/>
</dbReference>
<accession>A0A1E3I0F4</accession>
<evidence type="ECO:0000256" key="13">
    <source>
        <dbReference type="ARBA" id="ARBA00023212"/>
    </source>
</evidence>
<keyword evidence="20" id="KW-1185">Reference proteome</keyword>
<dbReference type="GO" id="GO:0005874">
    <property type="term" value="C:microtubule"/>
    <property type="evidence" value="ECO:0007669"/>
    <property type="project" value="UniProtKB-KW"/>
</dbReference>
<evidence type="ECO:0000313" key="20">
    <source>
        <dbReference type="Proteomes" id="UP000094065"/>
    </source>
</evidence>
<dbReference type="InterPro" id="IPR013963">
    <property type="entry name" value="DASH_Dad2"/>
</dbReference>
<keyword evidence="11" id="KW-0159">Chromosome partition</keyword>
<dbReference type="RefSeq" id="XP_018996356.1">
    <property type="nucleotide sequence ID" value="XM_019135953.1"/>
</dbReference>
<evidence type="ECO:0000256" key="15">
    <source>
        <dbReference type="ARBA" id="ARBA00023306"/>
    </source>
</evidence>
<evidence type="ECO:0000256" key="5">
    <source>
        <dbReference type="ARBA" id="ARBA00020260"/>
    </source>
</evidence>
<evidence type="ECO:0000256" key="8">
    <source>
        <dbReference type="ARBA" id="ARBA00022618"/>
    </source>
</evidence>
<sequence length="124" mass="13513">MSNRSSELNLPPSLQNLYQKQQEYAGLQALREASGDLVARAEKLSEMSNIMADGGEAIGGVLRNWPHVFSILNLFATQMDQKPDSSRTEEDEQDPIPCLVRLPYGGETTSAGATSSEGKDKAKQ</sequence>
<evidence type="ECO:0000256" key="14">
    <source>
        <dbReference type="ARBA" id="ARBA00023242"/>
    </source>
</evidence>
<dbReference type="PANTHER" id="PTHR28036:SF1">
    <property type="entry name" value="DASH COMPLEX SUBUNIT DAD2"/>
    <property type="match status" value="1"/>
</dbReference>
<keyword evidence="9" id="KW-0493">Microtubule</keyword>
<evidence type="ECO:0000256" key="11">
    <source>
        <dbReference type="ARBA" id="ARBA00022829"/>
    </source>
</evidence>
<keyword evidence="16" id="KW-0137">Centromere</keyword>
<dbReference type="Proteomes" id="UP000094065">
    <property type="component" value="Unassembled WGS sequence"/>
</dbReference>
<evidence type="ECO:0000256" key="18">
    <source>
        <dbReference type="SAM" id="MobiDB-lite"/>
    </source>
</evidence>
<dbReference type="GeneID" id="30153668"/>
<evidence type="ECO:0000313" key="19">
    <source>
        <dbReference type="EMBL" id="ODN82037.1"/>
    </source>
</evidence>
<dbReference type="AlphaFoldDB" id="A0A1E3I0F4"/>